<keyword evidence="2" id="KW-0238">DNA-binding</keyword>
<dbReference type="PANTHER" id="PTHR30146">
    <property type="entry name" value="LACI-RELATED TRANSCRIPTIONAL REPRESSOR"/>
    <property type="match status" value="1"/>
</dbReference>
<evidence type="ECO:0000259" key="5">
    <source>
        <dbReference type="Pfam" id="PF13377"/>
    </source>
</evidence>
<keyword evidence="7" id="KW-1185">Reference proteome</keyword>
<dbReference type="Gene3D" id="3.40.50.2300">
    <property type="match status" value="2"/>
</dbReference>
<evidence type="ECO:0000256" key="2">
    <source>
        <dbReference type="ARBA" id="ARBA00023125"/>
    </source>
</evidence>
<dbReference type="Pfam" id="PF13377">
    <property type="entry name" value="Peripla_BP_3"/>
    <property type="match status" value="1"/>
</dbReference>
<evidence type="ECO:0000256" key="4">
    <source>
        <dbReference type="SAM" id="MobiDB-lite"/>
    </source>
</evidence>
<keyword evidence="1" id="KW-0805">Transcription regulation</keyword>
<accession>A0ABN3IFK9</accession>
<dbReference type="InterPro" id="IPR028082">
    <property type="entry name" value="Peripla_BP_I"/>
</dbReference>
<reference evidence="6 7" key="1">
    <citation type="journal article" date="2019" name="Int. J. Syst. Evol. Microbiol.">
        <title>The Global Catalogue of Microorganisms (GCM) 10K type strain sequencing project: providing services to taxonomists for standard genome sequencing and annotation.</title>
        <authorList>
            <consortium name="The Broad Institute Genomics Platform"/>
            <consortium name="The Broad Institute Genome Sequencing Center for Infectious Disease"/>
            <person name="Wu L."/>
            <person name="Ma J."/>
        </authorList>
    </citation>
    <scope>NUCLEOTIDE SEQUENCE [LARGE SCALE GENOMIC DNA]</scope>
    <source>
        <strain evidence="6 7">JCM 6921</strain>
    </source>
</reference>
<dbReference type="PANTHER" id="PTHR30146:SF109">
    <property type="entry name" value="HTH-TYPE TRANSCRIPTIONAL REGULATOR GALS"/>
    <property type="match status" value="1"/>
</dbReference>
<proteinExistence type="predicted"/>
<sequence>MCFPGGPLRPAGAPRAALYDLVGPGRLDGVICWTSTLGLPAPGDERAARLVERLGELPVVSLNRALEDHETLRLDSYAGMRAAVGHLVGEHGRRRLACVRGPLANPVPRDRHRAYADALARHRVPRDRSLVVAATDFGGRAGAAAMRVLVDVRGMLPGRDFDAVVACSDVLAADVLRFLTGRGVRVPEDVAVVGFNDSPEAPPPWRCWRRTPPACSSSPATSPTRTASTSPRGRAAARAAPTRPS</sequence>
<dbReference type="CDD" id="cd06267">
    <property type="entry name" value="PBP1_LacI_sugar_binding-like"/>
    <property type="match status" value="1"/>
</dbReference>
<gene>
    <name evidence="6" type="ORF">GCM10010420_33380</name>
</gene>
<evidence type="ECO:0000313" key="7">
    <source>
        <dbReference type="Proteomes" id="UP001500058"/>
    </source>
</evidence>
<evidence type="ECO:0000256" key="1">
    <source>
        <dbReference type="ARBA" id="ARBA00023015"/>
    </source>
</evidence>
<dbReference type="EMBL" id="BAAATJ010000015">
    <property type="protein sequence ID" value="GAA2403477.1"/>
    <property type="molecule type" value="Genomic_DNA"/>
</dbReference>
<evidence type="ECO:0000256" key="3">
    <source>
        <dbReference type="ARBA" id="ARBA00023163"/>
    </source>
</evidence>
<dbReference type="InterPro" id="IPR046335">
    <property type="entry name" value="LacI/GalR-like_sensor"/>
</dbReference>
<feature type="domain" description="Transcriptional regulator LacI/GalR-like sensor" evidence="5">
    <location>
        <begin position="90"/>
        <end position="201"/>
    </location>
</feature>
<evidence type="ECO:0000313" key="6">
    <source>
        <dbReference type="EMBL" id="GAA2403477.1"/>
    </source>
</evidence>
<name>A0ABN3IFK9_9ACTN</name>
<organism evidence="6 7">
    <name type="scientific">Streptomyces glaucosporus</name>
    <dbReference type="NCBI Taxonomy" id="284044"/>
    <lineage>
        <taxon>Bacteria</taxon>
        <taxon>Bacillati</taxon>
        <taxon>Actinomycetota</taxon>
        <taxon>Actinomycetes</taxon>
        <taxon>Kitasatosporales</taxon>
        <taxon>Streptomycetaceae</taxon>
        <taxon>Streptomyces</taxon>
    </lineage>
</organism>
<keyword evidence="3" id="KW-0804">Transcription</keyword>
<dbReference type="Proteomes" id="UP001500058">
    <property type="component" value="Unassembled WGS sequence"/>
</dbReference>
<comment type="caution">
    <text evidence="6">The sequence shown here is derived from an EMBL/GenBank/DDBJ whole genome shotgun (WGS) entry which is preliminary data.</text>
</comment>
<feature type="region of interest" description="Disordered" evidence="4">
    <location>
        <begin position="202"/>
        <end position="245"/>
    </location>
</feature>
<protein>
    <recommendedName>
        <fullName evidence="5">Transcriptional regulator LacI/GalR-like sensor domain-containing protein</fullName>
    </recommendedName>
</protein>
<dbReference type="SUPFAM" id="SSF53822">
    <property type="entry name" value="Periplasmic binding protein-like I"/>
    <property type="match status" value="1"/>
</dbReference>
<feature type="compositionally biased region" description="Low complexity" evidence="4">
    <location>
        <begin position="210"/>
        <end position="245"/>
    </location>
</feature>